<dbReference type="Proteomes" id="UP000836841">
    <property type="component" value="Chromosome 6"/>
</dbReference>
<sequence>AFVLTSSVAKPAARELSEEEDFELERQLKLMNKPSVKTIKTEYGEIYDCVDFYKQPAFDHARLKNHAFHPEMKPSNIMYIPEKVKNEENGRYDNKTNFESVTLIGIGCPRGTVPIRRTTKDDLIRQKRFNQVFDSNIHPQTKSEPGLHYAGGRVRWKWNTRNLAGGVARFSLYQTPFVNQLQFSSGLIKVSNGTDFIKAGWTVNPTLYGDDHCRFFSYLHTRDDHCFNTNCPGFVITNPDFPLDYGFLKVSKTYVDIVEARILIFRDPSDGSWWLCIGDKPITIGFWPSDIFTDLAYNADDVFWGGEIFTLPYTKSSPMGNGISAHYDDPKLYAYARSCSVVDADKEIIVPVVGGVHEVVSDIGWDYVRHNYLRFKDWGLIIMFGGPSKIFGK</sequence>
<evidence type="ECO:0000313" key="3">
    <source>
        <dbReference type="Proteomes" id="UP000836841"/>
    </source>
</evidence>
<evidence type="ECO:0000313" key="2">
    <source>
        <dbReference type="EMBL" id="CAH2071256.1"/>
    </source>
</evidence>
<dbReference type="EMBL" id="OU466862">
    <property type="protein sequence ID" value="CAH2071256.1"/>
    <property type="molecule type" value="Genomic_DNA"/>
</dbReference>
<dbReference type="PANTHER" id="PTHR31589:SF227">
    <property type="entry name" value="NEPROSIN DOMAIN-CONTAINING PROTEIN"/>
    <property type="match status" value="1"/>
</dbReference>
<name>A0AAU9SUM1_THLAR</name>
<dbReference type="InterPro" id="IPR053168">
    <property type="entry name" value="Glutamic_endopeptidase"/>
</dbReference>
<dbReference type="InterPro" id="IPR025521">
    <property type="entry name" value="Neprosin_propep"/>
</dbReference>
<evidence type="ECO:0000259" key="1">
    <source>
        <dbReference type="PROSITE" id="PS52045"/>
    </source>
</evidence>
<dbReference type="PROSITE" id="PS52045">
    <property type="entry name" value="NEPROSIN_PEP_CD"/>
    <property type="match status" value="1"/>
</dbReference>
<protein>
    <recommendedName>
        <fullName evidence="1">Neprosin PEP catalytic domain-containing protein</fullName>
    </recommendedName>
</protein>
<dbReference type="PANTHER" id="PTHR31589">
    <property type="entry name" value="PROTEIN, PUTATIVE (DUF239)-RELATED-RELATED"/>
    <property type="match status" value="1"/>
</dbReference>
<dbReference type="Pfam" id="PF03080">
    <property type="entry name" value="Neprosin"/>
    <property type="match status" value="1"/>
</dbReference>
<organism evidence="2 3">
    <name type="scientific">Thlaspi arvense</name>
    <name type="common">Field penny-cress</name>
    <dbReference type="NCBI Taxonomy" id="13288"/>
    <lineage>
        <taxon>Eukaryota</taxon>
        <taxon>Viridiplantae</taxon>
        <taxon>Streptophyta</taxon>
        <taxon>Embryophyta</taxon>
        <taxon>Tracheophyta</taxon>
        <taxon>Spermatophyta</taxon>
        <taxon>Magnoliopsida</taxon>
        <taxon>eudicotyledons</taxon>
        <taxon>Gunneridae</taxon>
        <taxon>Pentapetalae</taxon>
        <taxon>rosids</taxon>
        <taxon>malvids</taxon>
        <taxon>Brassicales</taxon>
        <taxon>Brassicaceae</taxon>
        <taxon>Thlaspideae</taxon>
        <taxon>Thlaspi</taxon>
    </lineage>
</organism>
<reference evidence="2 3" key="1">
    <citation type="submission" date="2022-03" db="EMBL/GenBank/DDBJ databases">
        <authorList>
            <person name="Nunn A."/>
            <person name="Chopra R."/>
            <person name="Nunn A."/>
            <person name="Contreras Garrido A."/>
        </authorList>
    </citation>
    <scope>NUCLEOTIDE SEQUENCE [LARGE SCALE GENOMIC DNA]</scope>
</reference>
<keyword evidence="3" id="KW-1185">Reference proteome</keyword>
<dbReference type="Pfam" id="PF14365">
    <property type="entry name" value="Neprosin_AP"/>
    <property type="match status" value="1"/>
</dbReference>
<gene>
    <name evidence="2" type="ORF">TAV2_LOCUS20855</name>
</gene>
<accession>A0AAU9SUM1</accession>
<dbReference type="AlphaFoldDB" id="A0AAU9SUM1"/>
<feature type="non-terminal residue" evidence="2">
    <location>
        <position position="1"/>
    </location>
</feature>
<dbReference type="InterPro" id="IPR004314">
    <property type="entry name" value="Neprosin"/>
</dbReference>
<proteinExistence type="predicted"/>
<feature type="domain" description="Neprosin PEP catalytic" evidence="1">
    <location>
        <begin position="142"/>
        <end position="391"/>
    </location>
</feature>